<evidence type="ECO:0000259" key="5">
    <source>
        <dbReference type="PROSITE" id="PS50931"/>
    </source>
</evidence>
<keyword evidence="3" id="KW-0238">DNA-binding</keyword>
<gene>
    <name evidence="6" type="primary">hdfR_8</name>
    <name evidence="6" type="ORF">LMG21510_01604</name>
</gene>
<proteinExistence type="inferred from homology"/>
<evidence type="ECO:0000256" key="4">
    <source>
        <dbReference type="ARBA" id="ARBA00023163"/>
    </source>
</evidence>
<dbReference type="RefSeq" id="WP_224040993.1">
    <property type="nucleotide sequence ID" value="NZ_CAJZAH010000002.1"/>
</dbReference>
<evidence type="ECO:0000313" key="6">
    <source>
        <dbReference type="EMBL" id="CAG9171306.1"/>
    </source>
</evidence>
<dbReference type="Pfam" id="PF00126">
    <property type="entry name" value="HTH_1"/>
    <property type="match status" value="1"/>
</dbReference>
<accession>A0ABN7YF34</accession>
<sequence>MEWSDVRIFLAVVRGGSFGAAARTLGVSHPTVGRRVKALEDEAGQPLFRRTSDGLVLTDVGDTVLALAESMENSALAMERRLAGNHERLEGILRISAAEWFAGYVLAPVLAELTRRHPAVVPEIIASYRLLNLSRRDADVAFRIVPFTEPDIVQRRLMTMPYGLYGSADTARAMRNDAGSVGLILMNTAQSHFPDVAWLLDKFPLSRRVFTSTSRTVQAQMCLRGLGIAVLPRPLGDAVPGLQRIETPDQPPTRDIWVGYHHDLRHMDRLRAMLDIADTMLTGSAS</sequence>
<dbReference type="PANTHER" id="PTHR30537:SF3">
    <property type="entry name" value="TRANSCRIPTIONAL REGULATORY PROTEIN"/>
    <property type="match status" value="1"/>
</dbReference>
<evidence type="ECO:0000256" key="2">
    <source>
        <dbReference type="ARBA" id="ARBA00023015"/>
    </source>
</evidence>
<dbReference type="PANTHER" id="PTHR30537">
    <property type="entry name" value="HTH-TYPE TRANSCRIPTIONAL REGULATOR"/>
    <property type="match status" value="1"/>
</dbReference>
<dbReference type="Gene3D" id="1.10.10.10">
    <property type="entry name" value="Winged helix-like DNA-binding domain superfamily/Winged helix DNA-binding domain"/>
    <property type="match status" value="1"/>
</dbReference>
<feature type="domain" description="HTH lysR-type" evidence="5">
    <location>
        <begin position="1"/>
        <end position="58"/>
    </location>
</feature>
<dbReference type="SUPFAM" id="SSF46785">
    <property type="entry name" value="Winged helix' DNA-binding domain"/>
    <property type="match status" value="1"/>
</dbReference>
<keyword evidence="2" id="KW-0805">Transcription regulation</keyword>
<dbReference type="Pfam" id="PF03466">
    <property type="entry name" value="LysR_substrate"/>
    <property type="match status" value="1"/>
</dbReference>
<dbReference type="InterPro" id="IPR036388">
    <property type="entry name" value="WH-like_DNA-bd_sf"/>
</dbReference>
<dbReference type="InterPro" id="IPR058163">
    <property type="entry name" value="LysR-type_TF_proteobact-type"/>
</dbReference>
<comment type="similarity">
    <text evidence="1">Belongs to the LysR transcriptional regulatory family.</text>
</comment>
<comment type="caution">
    <text evidence="6">The sequence shown here is derived from an EMBL/GenBank/DDBJ whole genome shotgun (WGS) entry which is preliminary data.</text>
</comment>
<dbReference type="EMBL" id="CAJZAH010000002">
    <property type="protein sequence ID" value="CAG9171306.1"/>
    <property type="molecule type" value="Genomic_DNA"/>
</dbReference>
<dbReference type="PRINTS" id="PR00039">
    <property type="entry name" value="HTHLYSR"/>
</dbReference>
<organism evidence="6 7">
    <name type="scientific">Cupriavidus respiraculi</name>
    <dbReference type="NCBI Taxonomy" id="195930"/>
    <lineage>
        <taxon>Bacteria</taxon>
        <taxon>Pseudomonadati</taxon>
        <taxon>Pseudomonadota</taxon>
        <taxon>Betaproteobacteria</taxon>
        <taxon>Burkholderiales</taxon>
        <taxon>Burkholderiaceae</taxon>
        <taxon>Cupriavidus</taxon>
    </lineage>
</organism>
<keyword evidence="4" id="KW-0804">Transcription</keyword>
<name>A0ABN7YF34_9BURK</name>
<reference evidence="6 7" key="1">
    <citation type="submission" date="2021-08" db="EMBL/GenBank/DDBJ databases">
        <authorList>
            <person name="Peeters C."/>
        </authorList>
    </citation>
    <scope>NUCLEOTIDE SEQUENCE [LARGE SCALE GENOMIC DNA]</scope>
    <source>
        <strain evidence="6 7">LMG 21510</strain>
    </source>
</reference>
<dbReference type="PROSITE" id="PS50931">
    <property type="entry name" value="HTH_LYSR"/>
    <property type="match status" value="1"/>
</dbReference>
<protein>
    <submittedName>
        <fullName evidence="6">HTH-type transcriptional regulator HdfR</fullName>
    </submittedName>
</protein>
<dbReference type="SUPFAM" id="SSF53850">
    <property type="entry name" value="Periplasmic binding protein-like II"/>
    <property type="match status" value="1"/>
</dbReference>
<dbReference type="InterPro" id="IPR000847">
    <property type="entry name" value="LysR_HTH_N"/>
</dbReference>
<evidence type="ECO:0000256" key="1">
    <source>
        <dbReference type="ARBA" id="ARBA00009437"/>
    </source>
</evidence>
<dbReference type="InterPro" id="IPR005119">
    <property type="entry name" value="LysR_subst-bd"/>
</dbReference>
<evidence type="ECO:0000256" key="3">
    <source>
        <dbReference type="ARBA" id="ARBA00023125"/>
    </source>
</evidence>
<dbReference type="Gene3D" id="3.40.190.290">
    <property type="match status" value="1"/>
</dbReference>
<evidence type="ECO:0000313" key="7">
    <source>
        <dbReference type="Proteomes" id="UP000721236"/>
    </source>
</evidence>
<dbReference type="Proteomes" id="UP000721236">
    <property type="component" value="Unassembled WGS sequence"/>
</dbReference>
<dbReference type="InterPro" id="IPR036390">
    <property type="entry name" value="WH_DNA-bd_sf"/>
</dbReference>
<keyword evidence="7" id="KW-1185">Reference proteome</keyword>